<dbReference type="AlphaFoldDB" id="A0A8J3YHF5"/>
<reference evidence="2" key="1">
    <citation type="submission" date="2021-01" db="EMBL/GenBank/DDBJ databases">
        <title>Whole genome shotgun sequence of Virgisporangium aliadipatigenens NBRC 105644.</title>
        <authorList>
            <person name="Komaki H."/>
            <person name="Tamura T."/>
        </authorList>
    </citation>
    <scope>NUCLEOTIDE SEQUENCE</scope>
    <source>
        <strain evidence="2">NBRC 105644</strain>
    </source>
</reference>
<keyword evidence="3" id="KW-1185">Reference proteome</keyword>
<evidence type="ECO:0000313" key="3">
    <source>
        <dbReference type="Proteomes" id="UP000619260"/>
    </source>
</evidence>
<evidence type="ECO:0000256" key="1">
    <source>
        <dbReference type="SAM" id="Phobius"/>
    </source>
</evidence>
<accession>A0A8J3YHF5</accession>
<organism evidence="2 3">
    <name type="scientific">Virgisporangium aliadipatigenens</name>
    <dbReference type="NCBI Taxonomy" id="741659"/>
    <lineage>
        <taxon>Bacteria</taxon>
        <taxon>Bacillati</taxon>
        <taxon>Actinomycetota</taxon>
        <taxon>Actinomycetes</taxon>
        <taxon>Micromonosporales</taxon>
        <taxon>Micromonosporaceae</taxon>
        <taxon>Virgisporangium</taxon>
    </lineage>
</organism>
<sequence>MERPGRHRRDISITVGASTVAELLATVDARRAGTRRSTGLWARARNGGRVRARILPTGRYHLPPHFSGRFEAGERGGTLRGTIRESFFELLIPRLFGIAALALLLGDLAVVLGDPFIVVGFAVCTIGALATGWFAYVFGRARAAQFADGAVALERALVQLLPPPARATGRRRRSSRS</sequence>
<name>A0A8J3YHF5_9ACTN</name>
<evidence type="ECO:0000313" key="2">
    <source>
        <dbReference type="EMBL" id="GIJ45304.1"/>
    </source>
</evidence>
<keyword evidence="1" id="KW-0812">Transmembrane</keyword>
<dbReference type="EMBL" id="BOPF01000007">
    <property type="protein sequence ID" value="GIJ45304.1"/>
    <property type="molecule type" value="Genomic_DNA"/>
</dbReference>
<comment type="caution">
    <text evidence="2">The sequence shown here is derived from an EMBL/GenBank/DDBJ whole genome shotgun (WGS) entry which is preliminary data.</text>
</comment>
<proteinExistence type="predicted"/>
<keyword evidence="1" id="KW-1133">Transmembrane helix</keyword>
<dbReference type="Proteomes" id="UP000619260">
    <property type="component" value="Unassembled WGS sequence"/>
</dbReference>
<feature type="transmembrane region" description="Helical" evidence="1">
    <location>
        <begin position="90"/>
        <end position="110"/>
    </location>
</feature>
<feature type="transmembrane region" description="Helical" evidence="1">
    <location>
        <begin position="116"/>
        <end position="138"/>
    </location>
</feature>
<dbReference type="RefSeq" id="WP_203898866.1">
    <property type="nucleotide sequence ID" value="NZ_BOPF01000007.1"/>
</dbReference>
<gene>
    <name evidence="2" type="ORF">Val02_21900</name>
</gene>
<keyword evidence="1" id="KW-0472">Membrane</keyword>
<protein>
    <submittedName>
        <fullName evidence="2">Uncharacterized protein</fullName>
    </submittedName>
</protein>